<accession>A0A9W6ZIC9</accession>
<feature type="transmembrane region" description="Helical" evidence="5">
    <location>
        <begin position="174"/>
        <end position="197"/>
    </location>
</feature>
<dbReference type="GO" id="GO:0050801">
    <property type="term" value="P:monoatomic ion homeostasis"/>
    <property type="evidence" value="ECO:0007669"/>
    <property type="project" value="TreeGrafter"/>
</dbReference>
<evidence type="ECO:0000256" key="1">
    <source>
        <dbReference type="ARBA" id="ARBA00004141"/>
    </source>
</evidence>
<dbReference type="EMBL" id="BRXW01000407">
    <property type="protein sequence ID" value="GMH51608.1"/>
    <property type="molecule type" value="Genomic_DNA"/>
</dbReference>
<dbReference type="GO" id="GO:0005886">
    <property type="term" value="C:plasma membrane"/>
    <property type="evidence" value="ECO:0007669"/>
    <property type="project" value="TreeGrafter"/>
</dbReference>
<keyword evidence="9" id="KW-1185">Reference proteome</keyword>
<dbReference type="PANTHER" id="PTHR11453:SF127">
    <property type="entry name" value="SOLUTE CARRIER FAMILY 4 MEMBER 11"/>
    <property type="match status" value="1"/>
</dbReference>
<reference evidence="9" key="1">
    <citation type="journal article" date="2023" name="Commun. Biol.">
        <title>Genome analysis of Parmales, the sister group of diatoms, reveals the evolutionary specialization of diatoms from phago-mixotrophs to photoautotrophs.</title>
        <authorList>
            <person name="Ban H."/>
            <person name="Sato S."/>
            <person name="Yoshikawa S."/>
            <person name="Yamada K."/>
            <person name="Nakamura Y."/>
            <person name="Ichinomiya M."/>
            <person name="Sato N."/>
            <person name="Blanc-Mathieu R."/>
            <person name="Endo H."/>
            <person name="Kuwata A."/>
            <person name="Ogata H."/>
        </authorList>
    </citation>
    <scope>NUCLEOTIDE SEQUENCE [LARGE SCALE GENOMIC DNA]</scope>
    <source>
        <strain evidence="9">NIES 3700</strain>
    </source>
</reference>
<evidence type="ECO:0000256" key="5">
    <source>
        <dbReference type="SAM" id="Phobius"/>
    </source>
</evidence>
<dbReference type="GO" id="GO:0006820">
    <property type="term" value="P:monoatomic anion transport"/>
    <property type="evidence" value="ECO:0007669"/>
    <property type="project" value="InterPro"/>
</dbReference>
<evidence type="ECO:0000256" key="3">
    <source>
        <dbReference type="ARBA" id="ARBA00022989"/>
    </source>
</evidence>
<dbReference type="InterPro" id="IPR011531">
    <property type="entry name" value="HCO3_transpt-like_TM_dom"/>
</dbReference>
<keyword evidence="4 5" id="KW-0472">Membrane</keyword>
<feature type="transmembrane region" description="Helical" evidence="5">
    <location>
        <begin position="274"/>
        <end position="294"/>
    </location>
</feature>
<name>A0A9W6ZIC9_9STRA</name>
<dbReference type="Proteomes" id="UP001165122">
    <property type="component" value="Unassembled WGS sequence"/>
</dbReference>
<keyword evidence="3 5" id="KW-1133">Transmembrane helix</keyword>
<dbReference type="AlphaFoldDB" id="A0A9W6ZIC9"/>
<feature type="transmembrane region" description="Helical" evidence="5">
    <location>
        <begin position="362"/>
        <end position="385"/>
    </location>
</feature>
<feature type="chain" id="PRO_5040852516" description="Bicarbonate transporter-like transmembrane domain-containing protein" evidence="6">
    <location>
        <begin position="23"/>
        <end position="581"/>
    </location>
</feature>
<evidence type="ECO:0000256" key="4">
    <source>
        <dbReference type="ARBA" id="ARBA00023136"/>
    </source>
</evidence>
<feature type="transmembrane region" description="Helical" evidence="5">
    <location>
        <begin position="494"/>
        <end position="511"/>
    </location>
</feature>
<feature type="transmembrane region" description="Helical" evidence="5">
    <location>
        <begin position="89"/>
        <end position="107"/>
    </location>
</feature>
<gene>
    <name evidence="8" type="ORF">TrLO_g2525</name>
</gene>
<feature type="signal peptide" evidence="6">
    <location>
        <begin position="1"/>
        <end position="22"/>
    </location>
</feature>
<feature type="domain" description="Bicarbonate transporter-like transmembrane" evidence="7">
    <location>
        <begin position="64"/>
        <end position="225"/>
    </location>
</feature>
<organism evidence="8 9">
    <name type="scientific">Triparma laevis f. longispina</name>
    <dbReference type="NCBI Taxonomy" id="1714387"/>
    <lineage>
        <taxon>Eukaryota</taxon>
        <taxon>Sar</taxon>
        <taxon>Stramenopiles</taxon>
        <taxon>Ochrophyta</taxon>
        <taxon>Bolidophyceae</taxon>
        <taxon>Parmales</taxon>
        <taxon>Triparmaceae</taxon>
        <taxon>Triparma</taxon>
    </lineage>
</organism>
<evidence type="ECO:0000259" key="7">
    <source>
        <dbReference type="Pfam" id="PF00955"/>
    </source>
</evidence>
<dbReference type="OrthoDB" id="1735926at2759"/>
<dbReference type="InterPro" id="IPR003020">
    <property type="entry name" value="HCO3_transpt_euk"/>
</dbReference>
<proteinExistence type="predicted"/>
<dbReference type="GO" id="GO:0005452">
    <property type="term" value="F:solute:inorganic anion antiporter activity"/>
    <property type="evidence" value="ECO:0007669"/>
    <property type="project" value="InterPro"/>
</dbReference>
<protein>
    <recommendedName>
        <fullName evidence="7">Bicarbonate transporter-like transmembrane domain-containing protein</fullName>
    </recommendedName>
</protein>
<comment type="caution">
    <text evidence="8">The sequence shown here is derived from an EMBL/GenBank/DDBJ whole genome shotgun (WGS) entry which is preliminary data.</text>
</comment>
<dbReference type="Gene3D" id="1.10.287.570">
    <property type="entry name" value="Helical hairpin bin"/>
    <property type="match status" value="1"/>
</dbReference>
<evidence type="ECO:0000313" key="8">
    <source>
        <dbReference type="EMBL" id="GMH51608.1"/>
    </source>
</evidence>
<feature type="transmembrane region" description="Helical" evidence="5">
    <location>
        <begin position="119"/>
        <end position="138"/>
    </location>
</feature>
<dbReference type="PANTHER" id="PTHR11453">
    <property type="entry name" value="ANION EXCHANGE PROTEIN"/>
    <property type="match status" value="1"/>
</dbReference>
<dbReference type="Pfam" id="PF00955">
    <property type="entry name" value="HCO3_cotransp"/>
    <property type="match status" value="2"/>
</dbReference>
<evidence type="ECO:0000256" key="6">
    <source>
        <dbReference type="SAM" id="SignalP"/>
    </source>
</evidence>
<evidence type="ECO:0000313" key="9">
    <source>
        <dbReference type="Proteomes" id="UP001165122"/>
    </source>
</evidence>
<comment type="subcellular location">
    <subcellularLocation>
        <location evidence="1">Membrane</location>
        <topology evidence="1">Multi-pass membrane protein</topology>
    </subcellularLocation>
</comment>
<feature type="domain" description="Bicarbonate transporter-like transmembrane" evidence="7">
    <location>
        <begin position="234"/>
        <end position="550"/>
    </location>
</feature>
<evidence type="ECO:0000256" key="2">
    <source>
        <dbReference type="ARBA" id="ARBA00022692"/>
    </source>
</evidence>
<sequence length="581" mass="64112">MRGLVSVIWLLCSSLLLTQVGCFTQLPSVMRSTGTPAPSPGVPPLYVPPPPKKWPLRLGRVDLLKDLLTDLKSRSPHYLSDWSPPLSKILPSTLFLYFACLSPIISFGTIAEQITSGNIGIVEFFLGSSFAGIAYSILAGQPMSFLAPTGLTLAFISSLYRFTTLYSIPFLPTYTCIGLWTSFYMFLVSVTGAAGLIRFCTRFTDDVFNALLSCNFIYEALQSLRREFLMGADKTRAFVSAVLAGGTFWMTDRVSGMERSYLFNKKVRRMIKDFGPALIIISLSLLNGSFLSSFNVKTLNVPTHLSLSTPRALLIPLNGLSTKIKLLTSIPALLLTCLFYFDQNISVRVVHSPENGLKKPAAYSLDMLALSFVTFCLSVTGLPWMCGATVQSMAHTKSLTTSHFDKETGEEVVENVVENRVTGFLVHALIGGSLGFLGVLRRVPVPIVSGGVFLYLGKKLARGNSFVARLKDVFAERDRLSRSHPLNKIGRKKFTIYTTVQLGCLSILWGLKQNSKTSIFFPAVIGMLMFLRSKVLPRWFSEYEFETLGDPSPKTVSKLKRELAVALGKNSNIQCQRVISP</sequence>
<feature type="transmembrane region" description="Helical" evidence="5">
    <location>
        <begin position="421"/>
        <end position="440"/>
    </location>
</feature>
<keyword evidence="2 5" id="KW-0812">Transmembrane</keyword>
<keyword evidence="6" id="KW-0732">Signal</keyword>